<dbReference type="Proteomes" id="UP000256379">
    <property type="component" value="Unassembled WGS sequence"/>
</dbReference>
<dbReference type="PIRSF" id="PIRSF000521">
    <property type="entry name" value="Transaminase_4ab_Lys_Orn"/>
    <property type="match status" value="1"/>
</dbReference>
<dbReference type="FunFam" id="3.40.640.10:FF:000013">
    <property type="entry name" value="4-aminobutyrate aminotransferase"/>
    <property type="match status" value="1"/>
</dbReference>
<dbReference type="InterPro" id="IPR049704">
    <property type="entry name" value="Aminotrans_3_PPA_site"/>
</dbReference>
<keyword evidence="5 6" id="KW-0663">Pyridoxal phosphate</keyword>
<dbReference type="InterPro" id="IPR050103">
    <property type="entry name" value="Class-III_PLP-dep_AT"/>
</dbReference>
<comment type="cofactor">
    <cofactor evidence="1">
        <name>pyridoxal 5'-phosphate</name>
        <dbReference type="ChEBI" id="CHEBI:597326"/>
    </cofactor>
</comment>
<keyword evidence="4" id="KW-0808">Transferase</keyword>
<accession>A0A3D8ILU3</accession>
<evidence type="ECO:0000256" key="6">
    <source>
        <dbReference type="RuleBase" id="RU003560"/>
    </source>
</evidence>
<dbReference type="OrthoDB" id="9801834at2"/>
<comment type="similarity">
    <text evidence="2 6">Belongs to the class-III pyridoxal-phosphate-dependent aminotransferase family.</text>
</comment>
<dbReference type="InterPro" id="IPR015422">
    <property type="entry name" value="PyrdxlP-dep_Trfase_small"/>
</dbReference>
<sequence length="418" mass="45161">MNNLLKRKEQATPKGVGVLCNWFVQKAENATIWDTEGKEYIDFASGIAVLNVGHRHPRVMKAVEEQLKAFTHTAYQISPYESYIELAEKINALAPINGVKKSCFFTTGAEATENAIKVAKVHTKRYGVIAFGGAFHGRTSAAVGMTGKVTPYKAEIGVGMVGIYHGLYPNELHGVSVQDSLKSLEHICKSSISPYDVAAIIFEPVQGEGGFNPAPKEFVERLRKFADEYGIVLIADEVQTGFGRTGKLFAMEYYDVSADIVCMAKSLGGGFPISGIVGKADIMDAPSPGGLGGTYAGSPLGTIAGLEVLKIIKEENLLERANHLGEKLQSFLLGLAHKEIAQVRGIGSMVAVEFFKNGTPNADIAKKVQDLAMQKGLLLLTCGSYGNVIRFLYPLTIPESQFDKALEILRSVIVEAIK</sequence>
<dbReference type="SUPFAM" id="SSF53383">
    <property type="entry name" value="PLP-dependent transferases"/>
    <property type="match status" value="1"/>
</dbReference>
<evidence type="ECO:0000313" key="8">
    <source>
        <dbReference type="Proteomes" id="UP000256379"/>
    </source>
</evidence>
<evidence type="ECO:0000313" key="7">
    <source>
        <dbReference type="EMBL" id="RDU65980.1"/>
    </source>
</evidence>
<evidence type="ECO:0000256" key="3">
    <source>
        <dbReference type="ARBA" id="ARBA00022576"/>
    </source>
</evidence>
<dbReference type="RefSeq" id="WP_115542932.1">
    <property type="nucleotide sequence ID" value="NZ_NXLQ01000008.1"/>
</dbReference>
<evidence type="ECO:0000256" key="2">
    <source>
        <dbReference type="ARBA" id="ARBA00008954"/>
    </source>
</evidence>
<protein>
    <submittedName>
        <fullName evidence="7">4-aminobutyrate--2-oxoglutarate transaminase</fullName>
    </submittedName>
</protein>
<dbReference type="InterPro" id="IPR004632">
    <property type="entry name" value="4NH2But_aminotransferase_bac"/>
</dbReference>
<dbReference type="PANTHER" id="PTHR11986">
    <property type="entry name" value="AMINOTRANSFERASE CLASS III"/>
    <property type="match status" value="1"/>
</dbReference>
<dbReference type="PANTHER" id="PTHR11986:SF58">
    <property type="entry name" value="LEUCINE_METHIONINE RACEMASE"/>
    <property type="match status" value="1"/>
</dbReference>
<dbReference type="PROSITE" id="PS00600">
    <property type="entry name" value="AA_TRANSFER_CLASS_3"/>
    <property type="match status" value="1"/>
</dbReference>
<reference evidence="7 8" key="1">
    <citation type="submission" date="2018-04" db="EMBL/GenBank/DDBJ databases">
        <title>Novel Campyloabacter and Helicobacter Species and Strains.</title>
        <authorList>
            <person name="Mannion A.J."/>
            <person name="Shen Z."/>
            <person name="Fox J.G."/>
        </authorList>
    </citation>
    <scope>NUCLEOTIDE SEQUENCE [LARGE SCALE GENOMIC DNA]</scope>
    <source>
        <strain evidence="7 8">MIT 17-337</strain>
    </source>
</reference>
<dbReference type="GO" id="GO:0042802">
    <property type="term" value="F:identical protein binding"/>
    <property type="evidence" value="ECO:0007669"/>
    <property type="project" value="TreeGrafter"/>
</dbReference>
<dbReference type="GO" id="GO:0009448">
    <property type="term" value="P:gamma-aminobutyric acid metabolic process"/>
    <property type="evidence" value="ECO:0007669"/>
    <property type="project" value="InterPro"/>
</dbReference>
<dbReference type="GO" id="GO:0030170">
    <property type="term" value="F:pyridoxal phosphate binding"/>
    <property type="evidence" value="ECO:0007669"/>
    <property type="project" value="InterPro"/>
</dbReference>
<name>A0A3D8ILU3_9HELI</name>
<dbReference type="AlphaFoldDB" id="A0A3D8ILU3"/>
<dbReference type="CDD" id="cd00610">
    <property type="entry name" value="OAT_like"/>
    <property type="match status" value="1"/>
</dbReference>
<keyword evidence="8" id="KW-1185">Reference proteome</keyword>
<gene>
    <name evidence="7" type="primary">gabT</name>
    <name evidence="7" type="ORF">CQA53_04995</name>
</gene>
<organism evidence="7 8">
    <name type="scientific">Helicobacter didelphidarum</name>
    <dbReference type="NCBI Taxonomy" id="2040648"/>
    <lineage>
        <taxon>Bacteria</taxon>
        <taxon>Pseudomonadati</taxon>
        <taxon>Campylobacterota</taxon>
        <taxon>Epsilonproteobacteria</taxon>
        <taxon>Campylobacterales</taxon>
        <taxon>Helicobacteraceae</taxon>
        <taxon>Helicobacter</taxon>
    </lineage>
</organism>
<dbReference type="Gene3D" id="3.90.1150.10">
    <property type="entry name" value="Aspartate Aminotransferase, domain 1"/>
    <property type="match status" value="1"/>
</dbReference>
<dbReference type="EMBL" id="NXLQ01000008">
    <property type="protein sequence ID" value="RDU65980.1"/>
    <property type="molecule type" value="Genomic_DNA"/>
</dbReference>
<evidence type="ECO:0000256" key="4">
    <source>
        <dbReference type="ARBA" id="ARBA00022679"/>
    </source>
</evidence>
<comment type="caution">
    <text evidence="7">The sequence shown here is derived from an EMBL/GenBank/DDBJ whole genome shotgun (WGS) entry which is preliminary data.</text>
</comment>
<dbReference type="InterPro" id="IPR005814">
    <property type="entry name" value="Aminotrans_3"/>
</dbReference>
<dbReference type="GO" id="GO:0034386">
    <property type="term" value="F:4-aminobutyrate:2-oxoglutarate transaminase activity"/>
    <property type="evidence" value="ECO:0007669"/>
    <property type="project" value="InterPro"/>
</dbReference>
<dbReference type="Gene3D" id="3.40.640.10">
    <property type="entry name" value="Type I PLP-dependent aspartate aminotransferase-like (Major domain)"/>
    <property type="match status" value="1"/>
</dbReference>
<dbReference type="NCBIfam" id="TIGR00700">
    <property type="entry name" value="GABAtrnsam"/>
    <property type="match status" value="1"/>
</dbReference>
<dbReference type="Pfam" id="PF00202">
    <property type="entry name" value="Aminotran_3"/>
    <property type="match status" value="1"/>
</dbReference>
<dbReference type="InterPro" id="IPR015421">
    <property type="entry name" value="PyrdxlP-dep_Trfase_major"/>
</dbReference>
<keyword evidence="3" id="KW-0032">Aminotransferase</keyword>
<dbReference type="InterPro" id="IPR015424">
    <property type="entry name" value="PyrdxlP-dep_Trfase"/>
</dbReference>
<proteinExistence type="inferred from homology"/>
<evidence type="ECO:0000256" key="1">
    <source>
        <dbReference type="ARBA" id="ARBA00001933"/>
    </source>
</evidence>
<evidence type="ECO:0000256" key="5">
    <source>
        <dbReference type="ARBA" id="ARBA00022898"/>
    </source>
</evidence>